<accession>A0A238VKI1</accession>
<dbReference type="SUPFAM" id="SSF52317">
    <property type="entry name" value="Class I glutamine amidotransferase-like"/>
    <property type="match status" value="1"/>
</dbReference>
<dbReference type="PROSITE" id="PS51273">
    <property type="entry name" value="GATASE_TYPE_1"/>
    <property type="match status" value="1"/>
</dbReference>
<sequence>MILVVDLEIDPNYRYLGPEIAHHLPAETTYVAFVDDPTVPDVEQYDGVVLSGSTASVYADDHDDWLTPATEIVRRCRDARVPLLGVCFGHQLIHQAFGGTVERDTRRAHFVEMESVAEDTILDGVDPVVPVLHADLVVDPASELITTARTSYNEHFCSRHRDAPIWTVQFHPEFTERVRDEPSDWSNGEFDFPDANATKVLENFAAYCTRTTAADAPSHS</sequence>
<evidence type="ECO:0000259" key="1">
    <source>
        <dbReference type="Pfam" id="PF00117"/>
    </source>
</evidence>
<name>A0A238VKI1_HALVU</name>
<proteinExistence type="predicted"/>
<dbReference type="PANTHER" id="PTHR42695:SF5">
    <property type="entry name" value="GLUTAMINE AMIDOTRANSFERASE YLR126C-RELATED"/>
    <property type="match status" value="1"/>
</dbReference>
<feature type="domain" description="Glutamine amidotransferase" evidence="1">
    <location>
        <begin position="41"/>
        <end position="180"/>
    </location>
</feature>
<dbReference type="OrthoDB" id="3321at2157"/>
<dbReference type="InterPro" id="IPR044992">
    <property type="entry name" value="ChyE-like"/>
</dbReference>
<dbReference type="RefSeq" id="WP_089383839.1">
    <property type="nucleotide sequence ID" value="NZ_FZNQ01000003.1"/>
</dbReference>
<evidence type="ECO:0000313" key="3">
    <source>
        <dbReference type="Proteomes" id="UP000198397"/>
    </source>
</evidence>
<dbReference type="GO" id="GO:0005829">
    <property type="term" value="C:cytosol"/>
    <property type="evidence" value="ECO:0007669"/>
    <property type="project" value="TreeGrafter"/>
</dbReference>
<evidence type="ECO:0000313" key="2">
    <source>
        <dbReference type="EMBL" id="SNR34684.1"/>
    </source>
</evidence>
<protein>
    <submittedName>
        <fullName evidence="2">GMP synthase (Glutamine-hydrolysing)</fullName>
    </submittedName>
</protein>
<dbReference type="PANTHER" id="PTHR42695">
    <property type="entry name" value="GLUTAMINE AMIDOTRANSFERASE YLR126C-RELATED"/>
    <property type="match status" value="1"/>
</dbReference>
<dbReference type="InterPro" id="IPR029062">
    <property type="entry name" value="Class_I_gatase-like"/>
</dbReference>
<dbReference type="EMBL" id="FZNQ01000003">
    <property type="protein sequence ID" value="SNR34684.1"/>
    <property type="molecule type" value="Genomic_DNA"/>
</dbReference>
<dbReference type="Proteomes" id="UP000198397">
    <property type="component" value="Unassembled WGS sequence"/>
</dbReference>
<gene>
    <name evidence="2" type="ORF">SAMN06264855_10331</name>
</gene>
<keyword evidence="3" id="KW-1185">Reference proteome</keyword>
<dbReference type="Pfam" id="PF00117">
    <property type="entry name" value="GATase"/>
    <property type="match status" value="1"/>
</dbReference>
<dbReference type="AlphaFoldDB" id="A0A238VKI1"/>
<dbReference type="InterPro" id="IPR017926">
    <property type="entry name" value="GATASE"/>
</dbReference>
<dbReference type="Gene3D" id="3.40.50.880">
    <property type="match status" value="1"/>
</dbReference>
<organism evidence="2 3">
    <name type="scientific">Halorubrum vacuolatum</name>
    <name type="common">Natronobacterium vacuolatum</name>
    <dbReference type="NCBI Taxonomy" id="63740"/>
    <lineage>
        <taxon>Archaea</taxon>
        <taxon>Methanobacteriati</taxon>
        <taxon>Methanobacteriota</taxon>
        <taxon>Stenosarchaea group</taxon>
        <taxon>Halobacteria</taxon>
        <taxon>Halobacteriales</taxon>
        <taxon>Haloferacaceae</taxon>
        <taxon>Halorubrum</taxon>
    </lineage>
</organism>
<reference evidence="2 3" key="1">
    <citation type="submission" date="2017-06" db="EMBL/GenBank/DDBJ databases">
        <authorList>
            <person name="Kim H.J."/>
            <person name="Triplett B.A."/>
        </authorList>
    </citation>
    <scope>NUCLEOTIDE SEQUENCE [LARGE SCALE GENOMIC DNA]</scope>
    <source>
        <strain evidence="2 3">DSM 8800</strain>
    </source>
</reference>